<feature type="transmembrane region" description="Helical" evidence="8">
    <location>
        <begin position="73"/>
        <end position="90"/>
    </location>
</feature>
<sequence length="277" mass="30982">MEGIMAKRNNLIIFSITGILFLILYFPTFIWMWERWMAKDSYYGHGILVPFISGFIAWQIFKNKKSAIEKDNPSNLGIAFIALGLATHLISAWMRVYFSSGFSMLFTISGLILYLKGRQTLKTLIFPILFLIFMLPLPLVAVANISFKMKILAANISTFLVNKIGIPAKVSGSMIYMRHSNLMVEDPCSGLRSLISLLALGSLFSHYLKASHLRKVVLLIASVPLALMSNITRITFLCFVSEVYGPEHAEGLVHDTAGMMVFVLAFLGMLVVSKILE</sequence>
<feature type="transmembrane region" description="Helical" evidence="8">
    <location>
        <begin position="12"/>
        <end position="30"/>
    </location>
</feature>
<dbReference type="EMBL" id="PCWA01000037">
    <property type="protein sequence ID" value="PIQ89469.1"/>
    <property type="molecule type" value="Genomic_DNA"/>
</dbReference>
<keyword evidence="2" id="KW-1003">Cell membrane</keyword>
<evidence type="ECO:0000256" key="6">
    <source>
        <dbReference type="ARBA" id="ARBA00022989"/>
    </source>
</evidence>
<evidence type="ECO:0000256" key="4">
    <source>
        <dbReference type="ARBA" id="ARBA00022692"/>
    </source>
</evidence>
<evidence type="ECO:0000313" key="10">
    <source>
        <dbReference type="Proteomes" id="UP000229641"/>
    </source>
</evidence>
<dbReference type="Proteomes" id="UP000229641">
    <property type="component" value="Unassembled WGS sequence"/>
</dbReference>
<dbReference type="AlphaFoldDB" id="A0A2H0LYF9"/>
<dbReference type="NCBIfam" id="TIGR02602">
    <property type="entry name" value="8TM_EpsH"/>
    <property type="match status" value="1"/>
</dbReference>
<name>A0A2H0LYF9_9BACT</name>
<proteinExistence type="predicted"/>
<accession>A0A2H0LYF9</accession>
<feature type="transmembrane region" description="Helical" evidence="8">
    <location>
        <begin position="42"/>
        <end position="61"/>
    </location>
</feature>
<keyword evidence="7 8" id="KW-0472">Membrane</keyword>
<keyword evidence="4 8" id="KW-0812">Transmembrane</keyword>
<comment type="caution">
    <text evidence="9">The sequence shown here is derived from an EMBL/GenBank/DDBJ whole genome shotgun (WGS) entry which is preliminary data.</text>
</comment>
<dbReference type="GO" id="GO:0008233">
    <property type="term" value="F:peptidase activity"/>
    <property type="evidence" value="ECO:0007669"/>
    <property type="project" value="UniProtKB-KW"/>
</dbReference>
<feature type="transmembrane region" description="Helical" evidence="8">
    <location>
        <begin position="256"/>
        <end position="276"/>
    </location>
</feature>
<reference evidence="9 10" key="1">
    <citation type="submission" date="2017-09" db="EMBL/GenBank/DDBJ databases">
        <title>Depth-based differentiation of microbial function through sediment-hosted aquifers and enrichment of novel symbionts in the deep terrestrial subsurface.</title>
        <authorList>
            <person name="Probst A.J."/>
            <person name="Ladd B."/>
            <person name="Jarett J.K."/>
            <person name="Geller-Mcgrath D.E."/>
            <person name="Sieber C.M."/>
            <person name="Emerson J.B."/>
            <person name="Anantharaman K."/>
            <person name="Thomas B.C."/>
            <person name="Malmstrom R."/>
            <person name="Stieglmeier M."/>
            <person name="Klingl A."/>
            <person name="Woyke T."/>
            <person name="Ryan C.M."/>
            <person name="Banfield J.F."/>
        </authorList>
    </citation>
    <scope>NUCLEOTIDE SEQUENCE [LARGE SCALE GENOMIC DNA]</scope>
    <source>
        <strain evidence="9">CG11_big_fil_rev_8_21_14_0_20_42_13</strain>
    </source>
</reference>
<feature type="transmembrane region" description="Helical" evidence="8">
    <location>
        <begin position="124"/>
        <end position="147"/>
    </location>
</feature>
<evidence type="ECO:0000256" key="7">
    <source>
        <dbReference type="ARBA" id="ARBA00023136"/>
    </source>
</evidence>
<protein>
    <recommendedName>
        <fullName evidence="11">Exosortase</fullName>
    </recommendedName>
</protein>
<keyword evidence="5" id="KW-0378">Hydrolase</keyword>
<comment type="subcellular location">
    <subcellularLocation>
        <location evidence="1">Cell membrane</location>
        <topology evidence="1">Multi-pass membrane protein</topology>
    </subcellularLocation>
</comment>
<evidence type="ECO:0000256" key="2">
    <source>
        <dbReference type="ARBA" id="ARBA00022475"/>
    </source>
</evidence>
<dbReference type="InterPro" id="IPR013426">
    <property type="entry name" value="EpsH-like"/>
</dbReference>
<keyword evidence="3" id="KW-0645">Protease</keyword>
<feature type="transmembrane region" description="Helical" evidence="8">
    <location>
        <begin position="216"/>
        <end position="236"/>
    </location>
</feature>
<gene>
    <name evidence="9" type="ORF">COV72_02890</name>
</gene>
<evidence type="ECO:0000256" key="8">
    <source>
        <dbReference type="SAM" id="Phobius"/>
    </source>
</evidence>
<dbReference type="GO" id="GO:0005886">
    <property type="term" value="C:plasma membrane"/>
    <property type="evidence" value="ECO:0007669"/>
    <property type="project" value="UniProtKB-SubCell"/>
</dbReference>
<dbReference type="GO" id="GO:0006508">
    <property type="term" value="P:proteolysis"/>
    <property type="evidence" value="ECO:0007669"/>
    <property type="project" value="UniProtKB-KW"/>
</dbReference>
<organism evidence="9 10">
    <name type="scientific">Candidatus Ghiorseimicrobium undicola</name>
    <dbReference type="NCBI Taxonomy" id="1974746"/>
    <lineage>
        <taxon>Bacteria</taxon>
        <taxon>Pseudomonadati</taxon>
        <taxon>Candidatus Omnitrophota</taxon>
        <taxon>Candidatus Ghiorseimicrobium</taxon>
    </lineage>
</organism>
<evidence type="ECO:0000313" key="9">
    <source>
        <dbReference type="EMBL" id="PIQ89469.1"/>
    </source>
</evidence>
<evidence type="ECO:0000256" key="3">
    <source>
        <dbReference type="ARBA" id="ARBA00022670"/>
    </source>
</evidence>
<dbReference type="InterPro" id="IPR019127">
    <property type="entry name" value="Exosortase"/>
</dbReference>
<evidence type="ECO:0000256" key="1">
    <source>
        <dbReference type="ARBA" id="ARBA00004651"/>
    </source>
</evidence>
<evidence type="ECO:0000256" key="5">
    <source>
        <dbReference type="ARBA" id="ARBA00022801"/>
    </source>
</evidence>
<evidence type="ECO:0008006" key="11">
    <source>
        <dbReference type="Google" id="ProtNLM"/>
    </source>
</evidence>
<dbReference type="InterPro" id="IPR026392">
    <property type="entry name" value="Exo/Archaeosortase_dom"/>
</dbReference>
<dbReference type="Pfam" id="PF09721">
    <property type="entry name" value="Exosortase_EpsH"/>
    <property type="match status" value="1"/>
</dbReference>
<keyword evidence="6 8" id="KW-1133">Transmembrane helix</keyword>
<dbReference type="NCBIfam" id="TIGR04178">
    <property type="entry name" value="exo_archaeo"/>
    <property type="match status" value="1"/>
</dbReference>